<evidence type="ECO:0000256" key="11">
    <source>
        <dbReference type="SAM" id="MobiDB-lite"/>
    </source>
</evidence>
<evidence type="ECO:0000256" key="10">
    <source>
        <dbReference type="RuleBase" id="RU003879"/>
    </source>
</evidence>
<keyword evidence="5" id="KW-0997">Cell inner membrane</keyword>
<dbReference type="InterPro" id="IPR014168">
    <property type="entry name" value="Tol-Pal_TolR"/>
</dbReference>
<feature type="compositionally biased region" description="Basic and acidic residues" evidence="11">
    <location>
        <begin position="146"/>
        <end position="155"/>
    </location>
</feature>
<comment type="similarity">
    <text evidence="2 10">Belongs to the ExbD/TolR family.</text>
</comment>
<dbReference type="PANTHER" id="PTHR30558">
    <property type="entry name" value="EXBD MEMBRANE COMPONENT OF PMF-DRIVEN MACROMOLECULE IMPORT SYSTEM"/>
    <property type="match status" value="1"/>
</dbReference>
<evidence type="ECO:0000256" key="8">
    <source>
        <dbReference type="ARBA" id="ARBA00022989"/>
    </source>
</evidence>
<dbReference type="NCBIfam" id="TIGR02801">
    <property type="entry name" value="tolR"/>
    <property type="match status" value="1"/>
</dbReference>
<evidence type="ECO:0000256" key="12">
    <source>
        <dbReference type="SAM" id="Phobius"/>
    </source>
</evidence>
<dbReference type="PANTHER" id="PTHR30558:SF12">
    <property type="entry name" value="BIOPOLYMER TRANSPORT PROTEIN EXBD"/>
    <property type="match status" value="1"/>
</dbReference>
<keyword evidence="8 12" id="KW-1133">Transmembrane helix</keyword>
<evidence type="ECO:0000256" key="6">
    <source>
        <dbReference type="ARBA" id="ARBA00022692"/>
    </source>
</evidence>
<dbReference type="Gene3D" id="3.30.420.270">
    <property type="match status" value="1"/>
</dbReference>
<dbReference type="InterPro" id="IPR003400">
    <property type="entry name" value="ExbD"/>
</dbReference>
<organism evidence="13 14">
    <name type="scientific">Archangium violaceum Cb vi76</name>
    <dbReference type="NCBI Taxonomy" id="1406225"/>
    <lineage>
        <taxon>Bacteria</taxon>
        <taxon>Pseudomonadati</taxon>
        <taxon>Myxococcota</taxon>
        <taxon>Myxococcia</taxon>
        <taxon>Myxococcales</taxon>
        <taxon>Cystobacterineae</taxon>
        <taxon>Archangiaceae</taxon>
        <taxon>Archangium</taxon>
    </lineage>
</organism>
<keyword evidence="3 10" id="KW-0813">Transport</keyword>
<evidence type="ECO:0000256" key="3">
    <source>
        <dbReference type="ARBA" id="ARBA00022448"/>
    </source>
</evidence>
<evidence type="ECO:0000313" key="14">
    <source>
        <dbReference type="Proteomes" id="UP000028547"/>
    </source>
</evidence>
<accession>A0A084SZU5</accession>
<keyword evidence="7 10" id="KW-0653">Protein transport</keyword>
<dbReference type="EMBL" id="JPMI01000030">
    <property type="protein sequence ID" value="KFA93980.1"/>
    <property type="molecule type" value="Genomic_DNA"/>
</dbReference>
<evidence type="ECO:0000256" key="1">
    <source>
        <dbReference type="ARBA" id="ARBA00004249"/>
    </source>
</evidence>
<keyword evidence="9 12" id="KW-0472">Membrane</keyword>
<evidence type="ECO:0000313" key="13">
    <source>
        <dbReference type="EMBL" id="KFA93980.1"/>
    </source>
</evidence>
<sequence length="155" mass="16542">MGMGSNRGSGGRVTMSEINVTPMVDVMLVLLIIFMVTAPLIQQGVKVNLPEAKAAPVEAAEKKLVLSIDAQRRIYIGEAEVPVDELEKKLATNAKAQADKELYLHADRDVPYGVVVDVMAAAQRAGISNVGMITDPTAGGRASNKGKKEAKEARR</sequence>
<evidence type="ECO:0000256" key="2">
    <source>
        <dbReference type="ARBA" id="ARBA00005811"/>
    </source>
</evidence>
<protein>
    <submittedName>
        <fullName evidence="13">Biopolymer transporter ExbD</fullName>
    </submittedName>
</protein>
<keyword evidence="4" id="KW-1003">Cell membrane</keyword>
<proteinExistence type="inferred from homology"/>
<comment type="caution">
    <text evidence="13">The sequence shown here is derived from an EMBL/GenBank/DDBJ whole genome shotgun (WGS) entry which is preliminary data.</text>
</comment>
<feature type="transmembrane region" description="Helical" evidence="12">
    <location>
        <begin position="20"/>
        <end position="41"/>
    </location>
</feature>
<dbReference type="Pfam" id="PF02472">
    <property type="entry name" value="ExbD"/>
    <property type="match status" value="1"/>
</dbReference>
<reference evidence="13 14" key="1">
    <citation type="submission" date="2014-07" db="EMBL/GenBank/DDBJ databases">
        <title>Draft Genome Sequence of Gephyronic Acid Producer, Cystobacter violaceus Strain Cb vi76.</title>
        <authorList>
            <person name="Stevens D.C."/>
            <person name="Young J."/>
            <person name="Carmichael R."/>
            <person name="Tan J."/>
            <person name="Taylor R.E."/>
        </authorList>
    </citation>
    <scope>NUCLEOTIDE SEQUENCE [LARGE SCALE GENOMIC DNA]</scope>
    <source>
        <strain evidence="13 14">Cb vi76</strain>
    </source>
</reference>
<dbReference type="RefSeq" id="WP_043390607.1">
    <property type="nucleotide sequence ID" value="NZ_JPMI01000030.1"/>
</dbReference>
<dbReference type="AlphaFoldDB" id="A0A084SZU5"/>
<evidence type="ECO:0000256" key="4">
    <source>
        <dbReference type="ARBA" id="ARBA00022475"/>
    </source>
</evidence>
<feature type="region of interest" description="Disordered" evidence="11">
    <location>
        <begin position="134"/>
        <end position="155"/>
    </location>
</feature>
<evidence type="ECO:0000256" key="9">
    <source>
        <dbReference type="ARBA" id="ARBA00023136"/>
    </source>
</evidence>
<dbReference type="GO" id="GO:0015031">
    <property type="term" value="P:protein transport"/>
    <property type="evidence" value="ECO:0007669"/>
    <property type="project" value="UniProtKB-KW"/>
</dbReference>
<comment type="subcellular location">
    <subcellularLocation>
        <location evidence="1">Cell inner membrane</location>
        <topology evidence="1">Single-pass type II membrane protein</topology>
    </subcellularLocation>
    <subcellularLocation>
        <location evidence="10">Cell membrane</location>
        <topology evidence="10">Single-pass type II membrane protein</topology>
    </subcellularLocation>
</comment>
<dbReference type="GO" id="GO:0022857">
    <property type="term" value="F:transmembrane transporter activity"/>
    <property type="evidence" value="ECO:0007669"/>
    <property type="project" value="InterPro"/>
</dbReference>
<keyword evidence="6 10" id="KW-0812">Transmembrane</keyword>
<name>A0A084SZU5_9BACT</name>
<evidence type="ECO:0000256" key="7">
    <source>
        <dbReference type="ARBA" id="ARBA00022927"/>
    </source>
</evidence>
<dbReference type="Proteomes" id="UP000028547">
    <property type="component" value="Unassembled WGS sequence"/>
</dbReference>
<dbReference type="GO" id="GO:0005886">
    <property type="term" value="C:plasma membrane"/>
    <property type="evidence" value="ECO:0007669"/>
    <property type="project" value="UniProtKB-SubCell"/>
</dbReference>
<gene>
    <name evidence="13" type="ORF">Q664_05600</name>
</gene>
<evidence type="ECO:0000256" key="5">
    <source>
        <dbReference type="ARBA" id="ARBA00022519"/>
    </source>
</evidence>